<organism evidence="2 3">
    <name type="scientific">Streptomyces fodineus</name>
    <dbReference type="NCBI Taxonomy" id="1904616"/>
    <lineage>
        <taxon>Bacteria</taxon>
        <taxon>Bacillati</taxon>
        <taxon>Actinomycetota</taxon>
        <taxon>Actinomycetes</taxon>
        <taxon>Kitasatosporales</taxon>
        <taxon>Streptomycetaceae</taxon>
        <taxon>Streptomyces</taxon>
    </lineage>
</organism>
<dbReference type="InterPro" id="IPR009003">
    <property type="entry name" value="Peptidase_S1_PA"/>
</dbReference>
<evidence type="ECO:0000313" key="3">
    <source>
        <dbReference type="Proteomes" id="UP000094960"/>
    </source>
</evidence>
<dbReference type="Proteomes" id="UP000094960">
    <property type="component" value="Chromosome"/>
</dbReference>
<dbReference type="Pfam" id="PF13365">
    <property type="entry name" value="Trypsin_2"/>
    <property type="match status" value="1"/>
</dbReference>
<name>A0A1D7YF84_9ACTN</name>
<dbReference type="SUPFAM" id="SSF50494">
    <property type="entry name" value="Trypsin-like serine proteases"/>
    <property type="match status" value="1"/>
</dbReference>
<protein>
    <recommendedName>
        <fullName evidence="1">vWA-MoxR associated protein C-terminal domain-containing protein</fullName>
    </recommendedName>
</protein>
<dbReference type="EMBL" id="CP017248">
    <property type="protein sequence ID" value="AOR34176.1"/>
    <property type="molecule type" value="Genomic_DNA"/>
</dbReference>
<reference evidence="3" key="1">
    <citation type="submission" date="2016-09" db="EMBL/GenBank/DDBJ databases">
        <title>Streptomyces puniciscabiei strain:TW1S1 Genome sequencing and assembly.</title>
        <authorList>
            <person name="Kim M.-K."/>
            <person name="Kim S.B."/>
        </authorList>
    </citation>
    <scope>NUCLEOTIDE SEQUENCE [LARGE SCALE GENOMIC DNA]</scope>
    <source>
        <strain evidence="3">TW1S1</strain>
    </source>
</reference>
<dbReference type="KEGG" id="spun:BFF78_26780"/>
<keyword evidence="3" id="KW-1185">Reference proteome</keyword>
<sequence>MGWFTKADPSAAADPRHCVVSVLEAAGSGSVGAAVLLTRDHLLTCAHVVNDALGRGPFDLRHPGDDTIAVTLHGSALTVRRDTRVAHWIPARRRDGAPGVPGAEDHEWLGDLAVLRLLDTGPGGQAPLPQWLPMAVGQSLRAWHSTGHSHSFADVRVKSCDEVIGYVDGDATGMAIGPSYSGGPLWSVGDNAVVGIVAGHVMPPHDPSSGRPLPYSSQHIARRSWGIPWQRIEAELRAAGAAGLFEAPAPDPDDPAYELLLDLLDRQMPASGLRIEYACAVAELCGYGVHDTLSAPTTEEFAALLVTEPRALSALTEVLRRREPTAVPQLLAVGRVSPVPRLLSPREHRKLTRYVDNLPAPLRARLPEVTRAALPLAATGSGHHTVNELLDDLERLPGDSRGDADGLRVPGLLRVVEYLAAIAPSAPQASLRLWTVSVVDRLGIPTASLMERRTDAEEWARAQRERTAPARVTARVERSGPGRYGLRVWCDEGAGPRQTSLDAQTPRSGAEAARELLKVLESLYRAAPDRGRPVLELLVDRDGLNLPVDEWGITGTDGAPCAFAPDELPGVLGAEFPVVITCPELLHRHERFHPDWRHRWRLLDSDTLVTFDDPAQGRSEVYGALLADKDAVRVAVDVPPRSRDEIVQTCLMMGVPVVMWDRSPAGRSHALARLSPVPVHILPEGTRAYRAMSLGSPGQYPGRPVLAWSDADRSMPRLQLAEPQENA</sequence>
<gene>
    <name evidence="2" type="ORF">BFF78_26780</name>
</gene>
<accession>A0A1D7YF84</accession>
<dbReference type="InterPro" id="IPR045450">
    <property type="entry name" value="VMAP_C"/>
</dbReference>
<dbReference type="Pfam" id="PF20028">
    <property type="entry name" value="VMAP-C"/>
    <property type="match status" value="1"/>
</dbReference>
<dbReference type="AlphaFoldDB" id="A0A1D7YF84"/>
<evidence type="ECO:0000313" key="2">
    <source>
        <dbReference type="EMBL" id="AOR34176.1"/>
    </source>
</evidence>
<proteinExistence type="predicted"/>
<feature type="domain" description="vWA-MoxR associated protein C-terminal" evidence="1">
    <location>
        <begin position="482"/>
        <end position="710"/>
    </location>
</feature>
<dbReference type="RefSeq" id="WP_069780731.1">
    <property type="nucleotide sequence ID" value="NZ_CP017248.1"/>
</dbReference>
<evidence type="ECO:0000259" key="1">
    <source>
        <dbReference type="Pfam" id="PF20028"/>
    </source>
</evidence>